<reference evidence="4" key="1">
    <citation type="journal article" date="2022" name="Int. J. Mol. Sci.">
        <title>Draft Genome of Tanacetum Coccineum: Genomic Comparison of Closely Related Tanacetum-Family Plants.</title>
        <authorList>
            <person name="Yamashiro T."/>
            <person name="Shiraishi A."/>
            <person name="Nakayama K."/>
            <person name="Satake H."/>
        </authorList>
    </citation>
    <scope>NUCLEOTIDE SEQUENCE</scope>
</reference>
<accession>A0ABQ5AK60</accession>
<evidence type="ECO:0000256" key="2">
    <source>
        <dbReference type="ARBA" id="ARBA00023242"/>
    </source>
</evidence>
<dbReference type="PANTHER" id="PTHR15074:SF0">
    <property type="entry name" value="METHYL-CPG-BINDING DOMAIN PROTEIN 4-LIKE PROTEIN"/>
    <property type="match status" value="1"/>
</dbReference>
<dbReference type="SUPFAM" id="SSF48150">
    <property type="entry name" value="DNA-glycosylase"/>
    <property type="match status" value="1"/>
</dbReference>
<feature type="region of interest" description="Disordered" evidence="3">
    <location>
        <begin position="513"/>
        <end position="532"/>
    </location>
</feature>
<dbReference type="PANTHER" id="PTHR15074">
    <property type="entry name" value="METHYL-CPG-BINDING PROTEIN"/>
    <property type="match status" value="1"/>
</dbReference>
<keyword evidence="2" id="KW-0539">Nucleus</keyword>
<gene>
    <name evidence="4" type="ORF">Tco_0824199</name>
</gene>
<comment type="caution">
    <text evidence="4">The sequence shown here is derived from an EMBL/GenBank/DDBJ whole genome shotgun (WGS) entry which is preliminary data.</text>
</comment>
<organism evidence="4 5">
    <name type="scientific">Tanacetum coccineum</name>
    <dbReference type="NCBI Taxonomy" id="301880"/>
    <lineage>
        <taxon>Eukaryota</taxon>
        <taxon>Viridiplantae</taxon>
        <taxon>Streptophyta</taxon>
        <taxon>Embryophyta</taxon>
        <taxon>Tracheophyta</taxon>
        <taxon>Spermatophyta</taxon>
        <taxon>Magnoliopsida</taxon>
        <taxon>eudicotyledons</taxon>
        <taxon>Gunneridae</taxon>
        <taxon>Pentapetalae</taxon>
        <taxon>asterids</taxon>
        <taxon>campanulids</taxon>
        <taxon>Asterales</taxon>
        <taxon>Asteraceae</taxon>
        <taxon>Asteroideae</taxon>
        <taxon>Anthemideae</taxon>
        <taxon>Anthemidinae</taxon>
        <taxon>Tanacetum</taxon>
    </lineage>
</organism>
<dbReference type="Proteomes" id="UP001151760">
    <property type="component" value="Unassembled WGS sequence"/>
</dbReference>
<protein>
    <submittedName>
        <fullName evidence="4">Methyl-CpG-binding domain protein 4-like protein</fullName>
    </submittedName>
</protein>
<evidence type="ECO:0000256" key="3">
    <source>
        <dbReference type="SAM" id="MobiDB-lite"/>
    </source>
</evidence>
<evidence type="ECO:0000313" key="4">
    <source>
        <dbReference type="EMBL" id="GJT03030.1"/>
    </source>
</evidence>
<feature type="region of interest" description="Disordered" evidence="3">
    <location>
        <begin position="63"/>
        <end position="94"/>
    </location>
</feature>
<feature type="region of interest" description="Disordered" evidence="3">
    <location>
        <begin position="266"/>
        <end position="286"/>
    </location>
</feature>
<keyword evidence="5" id="KW-1185">Reference proteome</keyword>
<dbReference type="EMBL" id="BQNB010012392">
    <property type="protein sequence ID" value="GJT03030.1"/>
    <property type="molecule type" value="Genomic_DNA"/>
</dbReference>
<sequence>MMNTNNKTKPMLKCVVGLPAKSTNFTSRNYAKQMPIPKESYADEKNNIKEDELLVSKSINHHENTIAPLTPNNKPKHKNTKRKRGLDDATDGNNPFARFAFKPPLPKEKEPLHTDTNDNDAAITYQNGVITSPYFPTKESLDDKQLPSYADLKEEENISPNFQNKAAPLLKEDEIKVETSAVDDKTVKVRKTSPYFSNTTTPASPKQAEAAATSFVAGDSTLKVEARRMSPYFPVETVLKHVDEGFVGDQKKKVKTKAKAKKLSPYFSNTTTPAPPKQEAAAATSFPAGDSAVKVEARRVSPYFPVETVPKQEDEGFVGDQKKVKTKAKAKKLSPYFSSQEVLKQKDGACVGYRKMKTTKTKKVKVSPYFQNGNAGNAIAKAVKKKPQAKNKDYFTAAQKRDEAYKKRTPDNTWVPPESIHHLIQENHYHDPWRIAKKLSPYFSNTTTPAPPKQEEAAATSFVACDSALKVEARRMSPYFPVETVLKHVDEGFVGDQKKKVKTKAKAKKLSPYFSNTTTPAPPKQEAAAATSFPAGDSAVKVEARRVSPYFPVETVPKQEDEGFVGDQKKKVKTKAKAKKLSPYFSSQEVLKQKDGACVGDRKMKTKKTKKVKVSPYFQNGNAGNAIAKAVKKKPQAKNKDYFTAAQKRDEAYKKRTPDNTWVPPESIHHLIQENHYHDPWRIVVICILLNKTQGIQVKPAILDFFNLVPDAATALVVPADEIIKLITPLGLQNTKTERIQNFSAGYLYDDWTHITQLHGVGKYAADAYAIFVTGHWKRVIPKDHMLNKYWDYLHQIMD</sequence>
<evidence type="ECO:0000256" key="1">
    <source>
        <dbReference type="ARBA" id="ARBA00004123"/>
    </source>
</evidence>
<dbReference type="Gene3D" id="1.10.340.30">
    <property type="entry name" value="Hypothetical protein, domain 2"/>
    <property type="match status" value="1"/>
</dbReference>
<proteinExistence type="predicted"/>
<name>A0ABQ5AK60_9ASTR</name>
<feature type="compositionally biased region" description="Basic residues" evidence="3">
    <location>
        <begin position="74"/>
        <end position="84"/>
    </location>
</feature>
<reference evidence="4" key="2">
    <citation type="submission" date="2022-01" db="EMBL/GenBank/DDBJ databases">
        <authorList>
            <person name="Yamashiro T."/>
            <person name="Shiraishi A."/>
            <person name="Satake H."/>
            <person name="Nakayama K."/>
        </authorList>
    </citation>
    <scope>NUCLEOTIDE SEQUENCE</scope>
</reference>
<comment type="subcellular location">
    <subcellularLocation>
        <location evidence="1">Nucleus</location>
    </subcellularLocation>
</comment>
<dbReference type="InterPro" id="IPR011257">
    <property type="entry name" value="DNA_glycosylase"/>
</dbReference>
<evidence type="ECO:0000313" key="5">
    <source>
        <dbReference type="Proteomes" id="UP001151760"/>
    </source>
</evidence>
<dbReference type="InterPro" id="IPR045138">
    <property type="entry name" value="MeCP2/MBD4"/>
</dbReference>